<comment type="function">
    <text evidence="9">Has an important function as a repair enzyme for proteins that have been inactivated by oxidation. Catalyzes the reversible oxidation-reduction of methionine sulfoxide in proteins to methionine.</text>
</comment>
<dbReference type="InterPro" id="IPR002579">
    <property type="entry name" value="Met_Sox_Rdtase_MsrB_dom"/>
</dbReference>
<dbReference type="HAMAP" id="MF_01401">
    <property type="entry name" value="MsrA"/>
    <property type="match status" value="1"/>
</dbReference>
<organism evidence="11 12">
    <name type="scientific">Exiguobacterium indicum</name>
    <dbReference type="NCBI Taxonomy" id="296995"/>
    <lineage>
        <taxon>Bacteria</taxon>
        <taxon>Bacillati</taxon>
        <taxon>Bacillota</taxon>
        <taxon>Bacilli</taxon>
        <taxon>Bacillales</taxon>
        <taxon>Bacillales Family XII. Incertae Sedis</taxon>
        <taxon>Exiguobacterium</taxon>
    </lineage>
</organism>
<evidence type="ECO:0000256" key="8">
    <source>
        <dbReference type="HAMAP-Rule" id="MF_01400"/>
    </source>
</evidence>
<evidence type="ECO:0000256" key="3">
    <source>
        <dbReference type="ARBA" id="ARBA00023002"/>
    </source>
</evidence>
<dbReference type="GO" id="GO:0008113">
    <property type="term" value="F:peptide-methionine (S)-S-oxide reductase activity"/>
    <property type="evidence" value="ECO:0007669"/>
    <property type="project" value="UniProtKB-UniRule"/>
</dbReference>
<dbReference type="Proteomes" id="UP000053797">
    <property type="component" value="Unassembled WGS sequence"/>
</dbReference>
<dbReference type="InterPro" id="IPR011057">
    <property type="entry name" value="Mss4-like_sf"/>
</dbReference>
<evidence type="ECO:0000259" key="10">
    <source>
        <dbReference type="PROSITE" id="PS51790"/>
    </source>
</evidence>
<keyword evidence="3 8" id="KW-0560">Oxidoreductase</keyword>
<dbReference type="Pfam" id="PF01625">
    <property type="entry name" value="PMSR"/>
    <property type="match status" value="1"/>
</dbReference>
<comment type="catalytic activity">
    <reaction evidence="6 8">
        <text>L-methionyl-[protein] + [thioredoxin]-disulfide + H2O = L-methionyl-(R)-S-oxide-[protein] + [thioredoxin]-dithiol</text>
        <dbReference type="Rhea" id="RHEA:24164"/>
        <dbReference type="Rhea" id="RHEA-COMP:10698"/>
        <dbReference type="Rhea" id="RHEA-COMP:10700"/>
        <dbReference type="Rhea" id="RHEA-COMP:12313"/>
        <dbReference type="Rhea" id="RHEA-COMP:12314"/>
        <dbReference type="ChEBI" id="CHEBI:15377"/>
        <dbReference type="ChEBI" id="CHEBI:16044"/>
        <dbReference type="ChEBI" id="CHEBI:29950"/>
        <dbReference type="ChEBI" id="CHEBI:45764"/>
        <dbReference type="ChEBI" id="CHEBI:50058"/>
        <dbReference type="EC" id="1.8.4.12"/>
    </reaction>
</comment>
<evidence type="ECO:0000256" key="6">
    <source>
        <dbReference type="ARBA" id="ARBA00048488"/>
    </source>
</evidence>
<dbReference type="GO" id="GO:0033744">
    <property type="term" value="F:L-methionine:thioredoxin-disulfide S-oxidoreductase activity"/>
    <property type="evidence" value="ECO:0007669"/>
    <property type="project" value="RHEA"/>
</dbReference>
<protein>
    <recommendedName>
        <fullName evidence="8 9">Multifunctional fusion protein</fullName>
    </recommendedName>
    <domain>
        <recommendedName>
            <fullName evidence="9">Peptide methionine sulfoxide reductase MsrA</fullName>
            <shortName evidence="9">Protein-methionine-S-oxide reductase</shortName>
            <ecNumber evidence="9">1.8.4.11</ecNumber>
        </recommendedName>
        <alternativeName>
            <fullName evidence="9">Peptide-methionine (S)-S-oxide reductase</fullName>
            <shortName evidence="9">Peptide Met(O) reductase</shortName>
        </alternativeName>
    </domain>
    <domain>
        <recommendedName>
            <fullName evidence="8">Peptide methionine sulfoxide reductase MsrB</fullName>
            <ecNumber evidence="8">1.8.4.12</ecNumber>
        </recommendedName>
        <alternativeName>
            <fullName evidence="8">Peptide-methionine (R)-S-oxide reductase</fullName>
        </alternativeName>
    </domain>
</protein>
<feature type="domain" description="MsrB" evidence="10">
    <location>
        <begin position="176"/>
        <end position="299"/>
    </location>
</feature>
<dbReference type="AlphaFoldDB" id="A0A0V8GEK3"/>
<dbReference type="Gene3D" id="3.30.1060.10">
    <property type="entry name" value="Peptide methionine sulphoxide reductase MsrA"/>
    <property type="match status" value="1"/>
</dbReference>
<dbReference type="EC" id="1.8.4.11" evidence="9"/>
<dbReference type="NCBIfam" id="TIGR00401">
    <property type="entry name" value="msrA"/>
    <property type="match status" value="1"/>
</dbReference>
<evidence type="ECO:0000313" key="11">
    <source>
        <dbReference type="EMBL" id="KSU48717.1"/>
    </source>
</evidence>
<dbReference type="Pfam" id="PF01641">
    <property type="entry name" value="SelR"/>
    <property type="match status" value="1"/>
</dbReference>
<dbReference type="RefSeq" id="WP_058265453.1">
    <property type="nucleotide sequence ID" value="NZ_FMYN01000003.1"/>
</dbReference>
<sequence length="315" mass="36020">MAKAIFAGGCFWCMVKPFHKYDGVEQVISGYTGGHTENPTYKEVCSETTGHLEAVEVTYDPSVITYEELLDIFWRQIDPTDGGGQFNDRGESYQPAIFYVDEAQREAAERSKAALDASGRFSRPIAVEIRPEKPFWPAEEYHQDYYKKNPFRYQMYSVGSGRAKFIKEAWKDHGKEKELKERLTPIQYKVTQENGTEPAFRNEYWDEERPGLYVDIVDGTPLFTSKDKFQSNCGWPSFAKPISEDKMEVELDTSHGMTRTEVRSANADSHLGHIFDDGPTELGGLRYCINSAALRFIPLEELDSAGYGEYKKHFE</sequence>
<comment type="caution">
    <text evidence="8">Lacks conserved residue(s) required for the propagation of feature annotation.</text>
</comment>
<feature type="active site" description="Nucleophile" evidence="8">
    <location>
        <position position="288"/>
    </location>
</feature>
<dbReference type="OrthoDB" id="4174719at2"/>
<dbReference type="Gene3D" id="2.170.150.20">
    <property type="entry name" value="Peptide methionine sulfoxide reductase"/>
    <property type="match status" value="1"/>
</dbReference>
<proteinExistence type="inferred from homology"/>
<dbReference type="PANTHER" id="PTHR43774">
    <property type="entry name" value="PEPTIDE METHIONINE SULFOXIDE REDUCTASE"/>
    <property type="match status" value="1"/>
</dbReference>
<comment type="caution">
    <text evidence="11">The sequence shown here is derived from an EMBL/GenBank/DDBJ whole genome shotgun (WGS) entry which is preliminary data.</text>
</comment>
<name>A0A0V8GEK3_9BACL</name>
<dbReference type="NCBIfam" id="TIGR00357">
    <property type="entry name" value="peptide-methionine (R)-S-oxide reductase MsrB"/>
    <property type="match status" value="1"/>
</dbReference>
<accession>A0A0V8GEK3</accession>
<evidence type="ECO:0000256" key="2">
    <source>
        <dbReference type="ARBA" id="ARBA00007174"/>
    </source>
</evidence>
<dbReference type="FunFam" id="2.170.150.20:FF:000003">
    <property type="entry name" value="Peptide methionine sulfoxide reductase MsrB"/>
    <property type="match status" value="1"/>
</dbReference>
<dbReference type="GO" id="GO:0033743">
    <property type="term" value="F:peptide-methionine (R)-S-oxide reductase activity"/>
    <property type="evidence" value="ECO:0007669"/>
    <property type="project" value="UniProtKB-UniRule"/>
</dbReference>
<dbReference type="InterPro" id="IPR036509">
    <property type="entry name" value="Met_Sox_Rdtase_MsrA_sf"/>
</dbReference>
<dbReference type="HAMAP" id="MF_01400">
    <property type="entry name" value="MsrB"/>
    <property type="match status" value="1"/>
</dbReference>
<comment type="similarity">
    <text evidence="2 8">Belongs to the MsrB Met sulfoxide reductase family.</text>
</comment>
<evidence type="ECO:0000256" key="4">
    <source>
        <dbReference type="ARBA" id="ARBA00023268"/>
    </source>
</evidence>
<dbReference type="SUPFAM" id="SSF55068">
    <property type="entry name" value="Peptide methionine sulfoxide reductase"/>
    <property type="match status" value="1"/>
</dbReference>
<comment type="similarity">
    <text evidence="1 9">Belongs to the MsrA Met sulfoxide reductase family.</text>
</comment>
<dbReference type="PANTHER" id="PTHR43774:SF1">
    <property type="entry name" value="PEPTIDE METHIONINE SULFOXIDE REDUCTASE MSRA 2"/>
    <property type="match status" value="1"/>
</dbReference>
<evidence type="ECO:0000256" key="7">
    <source>
        <dbReference type="ARBA" id="ARBA00048782"/>
    </source>
</evidence>
<comment type="catalytic activity">
    <reaction evidence="5 9">
        <text>L-methionyl-[protein] + [thioredoxin]-disulfide + H2O = L-methionyl-(S)-S-oxide-[protein] + [thioredoxin]-dithiol</text>
        <dbReference type="Rhea" id="RHEA:14217"/>
        <dbReference type="Rhea" id="RHEA-COMP:10698"/>
        <dbReference type="Rhea" id="RHEA-COMP:10700"/>
        <dbReference type="Rhea" id="RHEA-COMP:12313"/>
        <dbReference type="Rhea" id="RHEA-COMP:12315"/>
        <dbReference type="ChEBI" id="CHEBI:15377"/>
        <dbReference type="ChEBI" id="CHEBI:16044"/>
        <dbReference type="ChEBI" id="CHEBI:29950"/>
        <dbReference type="ChEBI" id="CHEBI:44120"/>
        <dbReference type="ChEBI" id="CHEBI:50058"/>
        <dbReference type="EC" id="1.8.4.11"/>
    </reaction>
</comment>
<feature type="active site" evidence="9">
    <location>
        <position position="10"/>
    </location>
</feature>
<dbReference type="FunFam" id="3.30.1060.10:FF:000003">
    <property type="entry name" value="Peptide methionine sulfoxide reductase MsrA"/>
    <property type="match status" value="1"/>
</dbReference>
<dbReference type="InterPro" id="IPR002569">
    <property type="entry name" value="Met_Sox_Rdtase_MsrA_dom"/>
</dbReference>
<evidence type="ECO:0000256" key="9">
    <source>
        <dbReference type="HAMAP-Rule" id="MF_01401"/>
    </source>
</evidence>
<evidence type="ECO:0000313" key="12">
    <source>
        <dbReference type="Proteomes" id="UP000053797"/>
    </source>
</evidence>
<keyword evidence="4" id="KW-0511">Multifunctional enzyme</keyword>
<dbReference type="PROSITE" id="PS51790">
    <property type="entry name" value="MSRB"/>
    <property type="match status" value="1"/>
</dbReference>
<gene>
    <name evidence="8" type="primary">msrB</name>
    <name evidence="9" type="synonym">msrA</name>
    <name evidence="11" type="ORF">AS033_10325</name>
</gene>
<dbReference type="EC" id="1.8.4.12" evidence="8"/>
<dbReference type="EMBL" id="LNQL01000003">
    <property type="protein sequence ID" value="KSU48717.1"/>
    <property type="molecule type" value="Genomic_DNA"/>
</dbReference>
<evidence type="ECO:0000256" key="1">
    <source>
        <dbReference type="ARBA" id="ARBA00005591"/>
    </source>
</evidence>
<reference evidence="11 12" key="1">
    <citation type="journal article" date="2015" name="Int. J. Syst. Evol. Microbiol.">
        <title>Exiguobacterium enclense sp. nov., isolated from sediment.</title>
        <authorList>
            <person name="Dastager S.G."/>
            <person name="Mawlankar R."/>
            <person name="Sonalkar V.V."/>
            <person name="Thorat M.N."/>
            <person name="Mual P."/>
            <person name="Verma A."/>
            <person name="Krishnamurthi S."/>
            <person name="Tang S.K."/>
            <person name="Li W.J."/>
        </authorList>
    </citation>
    <scope>NUCLEOTIDE SEQUENCE [LARGE SCALE GENOMIC DNA]</scope>
    <source>
        <strain evidence="11 12">NIO-1109</strain>
    </source>
</reference>
<evidence type="ECO:0000256" key="5">
    <source>
        <dbReference type="ARBA" id="ARBA00047806"/>
    </source>
</evidence>
<comment type="catalytic activity">
    <reaction evidence="7 9">
        <text>[thioredoxin]-disulfide + L-methionine + H2O = L-methionine (S)-S-oxide + [thioredoxin]-dithiol</text>
        <dbReference type="Rhea" id="RHEA:19993"/>
        <dbReference type="Rhea" id="RHEA-COMP:10698"/>
        <dbReference type="Rhea" id="RHEA-COMP:10700"/>
        <dbReference type="ChEBI" id="CHEBI:15377"/>
        <dbReference type="ChEBI" id="CHEBI:29950"/>
        <dbReference type="ChEBI" id="CHEBI:50058"/>
        <dbReference type="ChEBI" id="CHEBI:57844"/>
        <dbReference type="ChEBI" id="CHEBI:58772"/>
        <dbReference type="EC" id="1.8.4.11"/>
    </reaction>
</comment>
<dbReference type="SUPFAM" id="SSF51316">
    <property type="entry name" value="Mss4-like"/>
    <property type="match status" value="1"/>
</dbReference>